<evidence type="ECO:0000313" key="2">
    <source>
        <dbReference type="Proteomes" id="UP000325577"/>
    </source>
</evidence>
<dbReference type="EMBL" id="CM018042">
    <property type="protein sequence ID" value="KAA8533355.1"/>
    <property type="molecule type" value="Genomic_DNA"/>
</dbReference>
<evidence type="ECO:0000313" key="1">
    <source>
        <dbReference type="EMBL" id="KAA8533355.1"/>
    </source>
</evidence>
<dbReference type="Proteomes" id="UP000325577">
    <property type="component" value="Linkage Group LG19"/>
</dbReference>
<proteinExistence type="predicted"/>
<organism evidence="1 2">
    <name type="scientific">Nyssa sinensis</name>
    <dbReference type="NCBI Taxonomy" id="561372"/>
    <lineage>
        <taxon>Eukaryota</taxon>
        <taxon>Viridiplantae</taxon>
        <taxon>Streptophyta</taxon>
        <taxon>Embryophyta</taxon>
        <taxon>Tracheophyta</taxon>
        <taxon>Spermatophyta</taxon>
        <taxon>Magnoliopsida</taxon>
        <taxon>eudicotyledons</taxon>
        <taxon>Gunneridae</taxon>
        <taxon>Pentapetalae</taxon>
        <taxon>asterids</taxon>
        <taxon>Cornales</taxon>
        <taxon>Nyssaceae</taxon>
        <taxon>Nyssa</taxon>
    </lineage>
</organism>
<name>A0A5J5AQE6_9ASTE</name>
<keyword evidence="2" id="KW-1185">Reference proteome</keyword>
<dbReference type="OrthoDB" id="2126698at2759"/>
<reference evidence="1 2" key="1">
    <citation type="submission" date="2019-09" db="EMBL/GenBank/DDBJ databases">
        <title>A chromosome-level genome assembly of the Chinese tupelo Nyssa sinensis.</title>
        <authorList>
            <person name="Yang X."/>
            <person name="Kang M."/>
            <person name="Yang Y."/>
            <person name="Xiong H."/>
            <person name="Wang M."/>
            <person name="Zhang Z."/>
            <person name="Wang Z."/>
            <person name="Wu H."/>
            <person name="Ma T."/>
            <person name="Liu J."/>
            <person name="Xi Z."/>
        </authorList>
    </citation>
    <scope>NUCLEOTIDE SEQUENCE [LARGE SCALE GENOMIC DNA]</scope>
    <source>
        <strain evidence="1">J267</strain>
        <tissue evidence="1">Leaf</tissue>
    </source>
</reference>
<dbReference type="AlphaFoldDB" id="A0A5J5AQE6"/>
<sequence>MMDCEDTRQLLLGSGEIHASSDAVEEMLAQKPISIRQYIRLGIWVHCSLQALPLLWWEFKASLMGSCPSSNSPIGEHSRARPSFYALNQTSNLCICNKLPHAEVPSSTEDSLTLKSLMVDFGHSTRALHSSKPFLQRNLDSLEIWYVQGLTLISGLLPNPTIFLDSISICLNYWTWEMEFMLGLSAAARIQALILSPTREVASQTEKFLTNLMRC</sequence>
<protein>
    <submittedName>
        <fullName evidence="1">Uncharacterized protein</fullName>
    </submittedName>
</protein>
<gene>
    <name evidence="1" type="ORF">F0562_033112</name>
</gene>
<accession>A0A5J5AQE6</accession>